<protein>
    <submittedName>
        <fullName evidence="3">MADF domain-containing protein</fullName>
    </submittedName>
</protein>
<evidence type="ECO:0000313" key="2">
    <source>
        <dbReference type="Proteomes" id="UP000887565"/>
    </source>
</evidence>
<keyword evidence="2" id="KW-1185">Reference proteome</keyword>
<reference evidence="3" key="1">
    <citation type="submission" date="2022-11" db="UniProtKB">
        <authorList>
            <consortium name="WormBaseParasite"/>
        </authorList>
    </citation>
    <scope>IDENTIFICATION</scope>
</reference>
<evidence type="ECO:0000256" key="1">
    <source>
        <dbReference type="SAM" id="Phobius"/>
    </source>
</evidence>
<keyword evidence="1" id="KW-1133">Transmembrane helix</keyword>
<accession>A0A915JZZ8</accession>
<evidence type="ECO:0000313" key="3">
    <source>
        <dbReference type="WBParaSite" id="nRc.2.0.1.t32096-RA"/>
    </source>
</evidence>
<keyword evidence="1" id="KW-0472">Membrane</keyword>
<dbReference type="Proteomes" id="UP000887565">
    <property type="component" value="Unplaced"/>
</dbReference>
<dbReference type="AlphaFoldDB" id="A0A915JZZ8"/>
<feature type="transmembrane region" description="Helical" evidence="1">
    <location>
        <begin position="85"/>
        <end position="106"/>
    </location>
</feature>
<dbReference type="WBParaSite" id="nRc.2.0.1.t32096-RA">
    <property type="protein sequence ID" value="nRc.2.0.1.t32096-RA"/>
    <property type="gene ID" value="nRc.2.0.1.g32096"/>
</dbReference>
<keyword evidence="1" id="KW-0812">Transmembrane</keyword>
<organism evidence="2 3">
    <name type="scientific">Romanomermis culicivorax</name>
    <name type="common">Nematode worm</name>
    <dbReference type="NCBI Taxonomy" id="13658"/>
    <lineage>
        <taxon>Eukaryota</taxon>
        <taxon>Metazoa</taxon>
        <taxon>Ecdysozoa</taxon>
        <taxon>Nematoda</taxon>
        <taxon>Enoplea</taxon>
        <taxon>Dorylaimia</taxon>
        <taxon>Mermithida</taxon>
        <taxon>Mermithoidea</taxon>
        <taxon>Mermithidae</taxon>
        <taxon>Romanomermis</taxon>
    </lineage>
</organism>
<name>A0A915JZZ8_ROMCU</name>
<proteinExistence type="predicted"/>
<sequence length="164" mass="18370">MIQPSLCCRMHHAILEFTSQNALPRHYILPTENGSFRSVSQEAEFLGIQEGQADSFVVKLKNEYERLKTKVPQKKSNSREEAQRIVSGMMGYFFLIVLYCITMRLLETCSLQMLTAGSSKHKVCNDPNKLSSGLSGGVRSMNCHPIRQLARCQIAGCRTLNAGN</sequence>